<dbReference type="Proteomes" id="UP000230447">
    <property type="component" value="Unassembled WGS sequence"/>
</dbReference>
<evidence type="ECO:0000256" key="1">
    <source>
        <dbReference type="SAM" id="Phobius"/>
    </source>
</evidence>
<proteinExistence type="predicted"/>
<keyword evidence="1" id="KW-0812">Transmembrane</keyword>
<organism evidence="3 4">
    <name type="scientific">bacterium (Candidatus Gribaldobacteria) CG23_combo_of_CG06-09_8_20_14_all_37_87_8</name>
    <dbReference type="NCBI Taxonomy" id="2014278"/>
    <lineage>
        <taxon>Bacteria</taxon>
        <taxon>Candidatus Gribaldobacteria</taxon>
    </lineage>
</organism>
<reference evidence="3 4" key="1">
    <citation type="submission" date="2017-09" db="EMBL/GenBank/DDBJ databases">
        <title>Depth-based differentiation of microbial function through sediment-hosted aquifers and enrichment of novel symbionts in the deep terrestrial subsurface.</title>
        <authorList>
            <person name="Probst A.J."/>
            <person name="Ladd B."/>
            <person name="Jarett J.K."/>
            <person name="Geller-Mcgrath D.E."/>
            <person name="Sieber C.M."/>
            <person name="Emerson J.B."/>
            <person name="Anantharaman K."/>
            <person name="Thomas B.C."/>
            <person name="Malmstrom R."/>
            <person name="Stieglmeier M."/>
            <person name="Klingl A."/>
            <person name="Woyke T."/>
            <person name="Ryan C.M."/>
            <person name="Banfield J.F."/>
        </authorList>
    </citation>
    <scope>NUCLEOTIDE SEQUENCE [LARGE SCALE GENOMIC DNA]</scope>
    <source>
        <strain evidence="3">CG23_combo_of_CG06-09_8_20_14_all_37_87_8</strain>
    </source>
</reference>
<feature type="transmembrane region" description="Helical" evidence="1">
    <location>
        <begin position="23"/>
        <end position="43"/>
    </location>
</feature>
<dbReference type="GO" id="GO:0051301">
    <property type="term" value="P:cell division"/>
    <property type="evidence" value="ECO:0007669"/>
    <property type="project" value="UniProtKB-KW"/>
</dbReference>
<sequence length="257" mass="29530">MTTKQNYRQKKQSQKQNLLKKKVLFFSFIGFILASILGYFLFFSPLLKIQQTPTFIPLQAISQAEEIAQKLEATKGKSLIFLNIKSLTKEFLGVSPEFEAVYFKRNFKNHSLIFTYKLKTPAIILCDKEENQNCSLADINGVLFAFNEQFASWDKEGLPTLFCAKSQATANYIKDIAFLKASLENSLGLKIAFFKSTEEPQTIEAKTKEGWVVYFNQAEDLGLALTKLKLLLEEKITEEERANLEYVDLRFSKAYYK</sequence>
<feature type="domain" description="Cell division protein FtsQ/DivIB C-terminal" evidence="2">
    <location>
        <begin position="134"/>
        <end position="250"/>
    </location>
</feature>
<name>A0A2G9ZDU8_9BACT</name>
<dbReference type="Pfam" id="PF03799">
    <property type="entry name" value="FtsQ_DivIB_C"/>
    <property type="match status" value="1"/>
</dbReference>
<dbReference type="InterPro" id="IPR005548">
    <property type="entry name" value="Cell_div_FtsQ/DivIB_C"/>
</dbReference>
<protein>
    <recommendedName>
        <fullName evidence="2">Cell division protein FtsQ/DivIB C-terminal domain-containing protein</fullName>
    </recommendedName>
</protein>
<accession>A0A2G9ZDU8</accession>
<dbReference type="AlphaFoldDB" id="A0A2G9ZDU8"/>
<evidence type="ECO:0000313" key="3">
    <source>
        <dbReference type="EMBL" id="PIP31363.1"/>
    </source>
</evidence>
<keyword evidence="1" id="KW-0472">Membrane</keyword>
<comment type="caution">
    <text evidence="3">The sequence shown here is derived from an EMBL/GenBank/DDBJ whole genome shotgun (WGS) entry which is preliminary data.</text>
</comment>
<dbReference type="EMBL" id="PCSB01000085">
    <property type="protein sequence ID" value="PIP31363.1"/>
    <property type="molecule type" value="Genomic_DNA"/>
</dbReference>
<gene>
    <name evidence="3" type="ORF">COX24_04000</name>
</gene>
<evidence type="ECO:0000313" key="4">
    <source>
        <dbReference type="Proteomes" id="UP000230447"/>
    </source>
</evidence>
<evidence type="ECO:0000259" key="2">
    <source>
        <dbReference type="Pfam" id="PF03799"/>
    </source>
</evidence>
<keyword evidence="1" id="KW-1133">Transmembrane helix</keyword>